<dbReference type="GO" id="GO:0009986">
    <property type="term" value="C:cell surface"/>
    <property type="evidence" value="ECO:0007669"/>
    <property type="project" value="TreeGrafter"/>
</dbReference>
<dbReference type="SMART" id="SM00208">
    <property type="entry name" value="TNFR"/>
    <property type="match status" value="3"/>
</dbReference>
<dbReference type="GeneID" id="101068795"/>
<dbReference type="Pfam" id="PF00020">
    <property type="entry name" value="TNFR_c6"/>
    <property type="match status" value="2"/>
</dbReference>
<evidence type="ECO:0000259" key="12">
    <source>
        <dbReference type="PROSITE" id="PS50017"/>
    </source>
</evidence>
<feature type="domain" description="Death" evidence="12">
    <location>
        <begin position="473"/>
        <end position="526"/>
    </location>
</feature>
<evidence type="ECO:0000256" key="11">
    <source>
        <dbReference type="SAM" id="Phobius"/>
    </source>
</evidence>
<dbReference type="CDD" id="cd10580">
    <property type="entry name" value="TNFRSF10"/>
    <property type="match status" value="1"/>
</dbReference>
<dbReference type="PROSITE" id="PS50017">
    <property type="entry name" value="DEATH_DOMAIN"/>
    <property type="match status" value="1"/>
</dbReference>
<feature type="disulfide bond" evidence="9">
    <location>
        <begin position="229"/>
        <end position="244"/>
    </location>
</feature>
<dbReference type="STRING" id="31033.ENSTRUP00000013811"/>
<feature type="region of interest" description="Disordered" evidence="10">
    <location>
        <begin position="337"/>
        <end position="427"/>
    </location>
</feature>
<feature type="repeat" description="TNFR-Cys" evidence="9">
    <location>
        <begin position="228"/>
        <end position="268"/>
    </location>
</feature>
<dbReference type="InterPro" id="IPR000488">
    <property type="entry name" value="Death_dom"/>
</dbReference>
<comment type="subcellular location">
    <subcellularLocation>
        <location evidence="1">Membrane</location>
    </subcellularLocation>
</comment>
<keyword evidence="2" id="KW-0053">Apoptosis</keyword>
<dbReference type="OMA" id="CQNGQDY"/>
<evidence type="ECO:0000256" key="4">
    <source>
        <dbReference type="ARBA" id="ARBA00022737"/>
    </source>
</evidence>
<feature type="domain" description="TNFR-Cys" evidence="13">
    <location>
        <begin position="228"/>
        <end position="268"/>
    </location>
</feature>
<evidence type="ECO:0000256" key="5">
    <source>
        <dbReference type="ARBA" id="ARBA00023136"/>
    </source>
</evidence>
<dbReference type="Proteomes" id="UP000005226">
    <property type="component" value="Chromosome 6"/>
</dbReference>
<evidence type="ECO:0000256" key="10">
    <source>
        <dbReference type="SAM" id="MobiDB-lite"/>
    </source>
</evidence>
<keyword evidence="5 11" id="KW-0472">Membrane</keyword>
<evidence type="ECO:0000256" key="1">
    <source>
        <dbReference type="ARBA" id="ARBA00004370"/>
    </source>
</evidence>
<protein>
    <submittedName>
        <fullName evidence="14">Tumor necrosis factor receptor superfamily member 10B-like</fullName>
    </submittedName>
</protein>
<keyword evidence="11" id="KW-1133">Transmembrane helix</keyword>
<evidence type="ECO:0000259" key="13">
    <source>
        <dbReference type="PROSITE" id="PS50050"/>
    </source>
</evidence>
<sequence length="538" mass="59428">MLRSDWSPRMTSRRSAAARKKKKFSGDSGLRTEERSAAKFGGSGPPPGISPSKDCVHAGLCRPPAAPAFLSTPPPSAGLRLGERSLSLSDFLREVRKMNFGASTGHVCMIQVLLLAVLCGLQCGAVEPPASQWSRKEHQNLTVRQHRNCVENEQYLHQGFCCLNCRAGTFVYKECERDQEQGVCHSCEHGQTYTEHSNGMNRCLPCTHCRLDEIETASCTTTSDTRCQCKPGTFCVPDQACEVCKRCAKCKAGEEEVKKCTPSSNTECRKHNLSPTKPSQASPTANPSSPSYTATVVSVIVVLLVLVLIGLAVWWFKQHPCEIPCIRSHSSDIKIRIDGNDPSAEERQNSQNAGLEGEEPRPESRPLLQETQHGVTKPSPPLEDEDRGLGDSLPNTTNSSQTSLSALPTLTSAITPRQSPSAGRMTPVDVEDPLRYRLVPVKDAEKSLKMSFDLFEEHLDVRIHNKFFRAIGVSDNDIRIAQTDKVYELLKNWMQKQGLKADINDLLGVLLRMDQRRSAESIASDALRKGYYKHAETP</sequence>
<dbReference type="AlphaFoldDB" id="H2SN25"/>
<reference evidence="14 15" key="1">
    <citation type="journal article" date="2011" name="Genome Biol. Evol.">
        <title>Integration of the genetic map and genome assembly of fugu facilitates insights into distinct features of genome evolution in teleosts and mammals.</title>
        <authorList>
            <person name="Kai W."/>
            <person name="Kikuchi K."/>
            <person name="Tohari S."/>
            <person name="Chew A.K."/>
            <person name="Tay A."/>
            <person name="Fujiwara A."/>
            <person name="Hosoya S."/>
            <person name="Suetake H."/>
            <person name="Naruse K."/>
            <person name="Brenner S."/>
            <person name="Suzuki Y."/>
            <person name="Venkatesh B."/>
        </authorList>
    </citation>
    <scope>NUCLEOTIDE SEQUENCE [LARGE SCALE GENOMIC DNA]</scope>
</reference>
<feature type="compositionally biased region" description="Polar residues" evidence="10">
    <location>
        <begin position="393"/>
        <end position="421"/>
    </location>
</feature>
<dbReference type="InterPro" id="IPR034029">
    <property type="entry name" value="TNFRSF10A/B_death"/>
</dbReference>
<dbReference type="CDD" id="cd08315">
    <property type="entry name" value="Death_TRAILR_DR4_DR5"/>
    <property type="match status" value="1"/>
</dbReference>
<evidence type="ECO:0000256" key="3">
    <source>
        <dbReference type="ARBA" id="ARBA00022729"/>
    </source>
</evidence>
<dbReference type="GO" id="GO:0036462">
    <property type="term" value="P:TRAIL-activated apoptotic signaling pathway"/>
    <property type="evidence" value="ECO:0007669"/>
    <property type="project" value="TreeGrafter"/>
</dbReference>
<keyword evidence="8" id="KW-0325">Glycoprotein</keyword>
<feature type="transmembrane region" description="Helical" evidence="11">
    <location>
        <begin position="292"/>
        <end position="316"/>
    </location>
</feature>
<feature type="disulfide bond" evidence="9">
    <location>
        <begin position="209"/>
        <end position="227"/>
    </location>
</feature>
<dbReference type="SUPFAM" id="SSF57586">
    <property type="entry name" value="TNF receptor-like"/>
    <property type="match status" value="2"/>
</dbReference>
<keyword evidence="6 9" id="KW-1015">Disulfide bond</keyword>
<feature type="disulfide bond" evidence="9">
    <location>
        <begin position="206"/>
        <end position="219"/>
    </location>
</feature>
<dbReference type="InterPro" id="IPR001368">
    <property type="entry name" value="TNFR/NGFR_Cys_rich_reg"/>
</dbReference>
<evidence type="ECO:0000313" key="14">
    <source>
        <dbReference type="Ensembl" id="ENSTRUP00000013811.3"/>
    </source>
</evidence>
<dbReference type="Ensembl" id="ENSTRUT00000013874.3">
    <property type="protein sequence ID" value="ENSTRUP00000013811.3"/>
    <property type="gene ID" value="ENSTRUG00000005699.3"/>
</dbReference>
<feature type="region of interest" description="Disordered" evidence="10">
    <location>
        <begin position="1"/>
        <end position="55"/>
    </location>
</feature>
<feature type="compositionally biased region" description="Basic and acidic residues" evidence="10">
    <location>
        <begin position="337"/>
        <end position="348"/>
    </location>
</feature>
<dbReference type="InterPro" id="IPR052491">
    <property type="entry name" value="TNFRSF10"/>
</dbReference>
<name>H2SN25_TAKRU</name>
<feature type="disulfide bond" evidence="9">
    <location>
        <begin position="247"/>
        <end position="260"/>
    </location>
</feature>
<dbReference type="GO" id="GO:0004888">
    <property type="term" value="F:transmembrane signaling receptor activity"/>
    <property type="evidence" value="ECO:0007669"/>
    <property type="project" value="UniProtKB-ARBA"/>
</dbReference>
<dbReference type="Gene3D" id="2.10.50.10">
    <property type="entry name" value="Tumor Necrosis Factor Receptor, subunit A, domain 2"/>
    <property type="match status" value="3"/>
</dbReference>
<keyword evidence="7" id="KW-0675">Receptor</keyword>
<feature type="region of interest" description="Disordered" evidence="10">
    <location>
        <begin position="262"/>
        <end position="290"/>
    </location>
</feature>
<dbReference type="PANTHER" id="PTHR46330">
    <property type="entry name" value="TUMOR NECROSIS FACTOR RECEPTOR SUPERFAMILY MEMBER 10B"/>
    <property type="match status" value="1"/>
</dbReference>
<dbReference type="InParanoid" id="H2SN25"/>
<reference evidence="14" key="3">
    <citation type="submission" date="2025-09" db="UniProtKB">
        <authorList>
            <consortium name="Ensembl"/>
        </authorList>
    </citation>
    <scope>IDENTIFICATION</scope>
</reference>
<dbReference type="Pfam" id="PF00531">
    <property type="entry name" value="Death"/>
    <property type="match status" value="1"/>
</dbReference>
<dbReference type="InterPro" id="IPR034024">
    <property type="entry name" value="TNFRSF10_N"/>
</dbReference>
<comment type="caution">
    <text evidence="9">Lacks conserved residue(s) required for the propagation of feature annotation.</text>
</comment>
<dbReference type="FunFam" id="2.10.50.10:FF:000004">
    <property type="entry name" value="Tumor necrosis factor receptor superfamily member 6"/>
    <property type="match status" value="1"/>
</dbReference>
<keyword evidence="4" id="KW-0677">Repeat</keyword>
<dbReference type="Gene3D" id="1.10.533.10">
    <property type="entry name" value="Death Domain, Fas"/>
    <property type="match status" value="1"/>
</dbReference>
<feature type="domain" description="TNFR-Cys" evidence="13">
    <location>
        <begin position="186"/>
        <end position="227"/>
    </location>
</feature>
<dbReference type="GeneTree" id="ENSGT00940000165531"/>
<dbReference type="OrthoDB" id="8848202at2759"/>
<keyword evidence="3" id="KW-0732">Signal</keyword>
<dbReference type="PROSITE" id="PS50050">
    <property type="entry name" value="TNFR_NGFR_2"/>
    <property type="match status" value="2"/>
</dbReference>
<keyword evidence="15" id="KW-1185">Reference proteome</keyword>
<dbReference type="RefSeq" id="XP_011617566.2">
    <property type="nucleotide sequence ID" value="XM_011619264.2"/>
</dbReference>
<dbReference type="GO" id="GO:0043065">
    <property type="term" value="P:positive regulation of apoptotic process"/>
    <property type="evidence" value="ECO:0007669"/>
    <property type="project" value="TreeGrafter"/>
</dbReference>
<organism evidence="14 15">
    <name type="scientific">Takifugu rubripes</name>
    <name type="common">Japanese pufferfish</name>
    <name type="synonym">Fugu rubripes</name>
    <dbReference type="NCBI Taxonomy" id="31033"/>
    <lineage>
        <taxon>Eukaryota</taxon>
        <taxon>Metazoa</taxon>
        <taxon>Chordata</taxon>
        <taxon>Craniata</taxon>
        <taxon>Vertebrata</taxon>
        <taxon>Euteleostomi</taxon>
        <taxon>Actinopterygii</taxon>
        <taxon>Neopterygii</taxon>
        <taxon>Teleostei</taxon>
        <taxon>Neoteleostei</taxon>
        <taxon>Acanthomorphata</taxon>
        <taxon>Eupercaria</taxon>
        <taxon>Tetraodontiformes</taxon>
        <taxon>Tetradontoidea</taxon>
        <taxon>Tetraodontidae</taxon>
        <taxon>Takifugu</taxon>
    </lineage>
</organism>
<proteinExistence type="predicted"/>
<evidence type="ECO:0000256" key="7">
    <source>
        <dbReference type="ARBA" id="ARBA00023170"/>
    </source>
</evidence>
<feature type="compositionally biased region" description="Polar residues" evidence="10">
    <location>
        <begin position="273"/>
        <end position="290"/>
    </location>
</feature>
<accession>H2SN25</accession>
<evidence type="ECO:0000256" key="9">
    <source>
        <dbReference type="PROSITE-ProRule" id="PRU00206"/>
    </source>
</evidence>
<dbReference type="PROSITE" id="PS00652">
    <property type="entry name" value="TNFR_NGFR_1"/>
    <property type="match status" value="1"/>
</dbReference>
<gene>
    <name evidence="14" type="primary">tnfrsfa</name>
</gene>
<reference evidence="14" key="2">
    <citation type="submission" date="2025-08" db="UniProtKB">
        <authorList>
            <consortium name="Ensembl"/>
        </authorList>
    </citation>
    <scope>IDENTIFICATION</scope>
</reference>
<feature type="disulfide bond" evidence="9">
    <location>
        <begin position="250"/>
        <end position="268"/>
    </location>
</feature>
<evidence type="ECO:0000256" key="8">
    <source>
        <dbReference type="ARBA" id="ARBA00023180"/>
    </source>
</evidence>
<feature type="repeat" description="TNFR-Cys" evidence="9">
    <location>
        <begin position="186"/>
        <end position="227"/>
    </location>
</feature>
<evidence type="ECO:0000313" key="15">
    <source>
        <dbReference type="Proteomes" id="UP000005226"/>
    </source>
</evidence>
<dbReference type="SUPFAM" id="SSF47986">
    <property type="entry name" value="DEATH domain"/>
    <property type="match status" value="1"/>
</dbReference>
<evidence type="ECO:0000256" key="2">
    <source>
        <dbReference type="ARBA" id="ARBA00022703"/>
    </source>
</evidence>
<dbReference type="PANTHER" id="PTHR46330:SF6">
    <property type="entry name" value="HEMATOPOIETIC DEATH RECEPTOR-RELATED"/>
    <property type="match status" value="1"/>
</dbReference>
<evidence type="ECO:0000256" key="6">
    <source>
        <dbReference type="ARBA" id="ARBA00023157"/>
    </source>
</evidence>
<dbReference type="InterPro" id="IPR011029">
    <property type="entry name" value="DEATH-like_dom_sf"/>
</dbReference>
<dbReference type="GO" id="GO:0005886">
    <property type="term" value="C:plasma membrane"/>
    <property type="evidence" value="ECO:0007669"/>
    <property type="project" value="TreeGrafter"/>
</dbReference>
<keyword evidence="11" id="KW-0812">Transmembrane</keyword>